<keyword evidence="2" id="KW-1185">Reference proteome</keyword>
<organism evidence="1 2">
    <name type="scientific">Euplotes crassus</name>
    <dbReference type="NCBI Taxonomy" id="5936"/>
    <lineage>
        <taxon>Eukaryota</taxon>
        <taxon>Sar</taxon>
        <taxon>Alveolata</taxon>
        <taxon>Ciliophora</taxon>
        <taxon>Intramacronucleata</taxon>
        <taxon>Spirotrichea</taxon>
        <taxon>Hypotrichia</taxon>
        <taxon>Euplotida</taxon>
        <taxon>Euplotidae</taxon>
        <taxon>Moneuplotes</taxon>
    </lineage>
</organism>
<sequence>MIDETVDEENNPMRVNISLTTSKQTCNNLSQNKGNLKNWERESFKKELQSIILKRHQSRPLECKDMGLLESSEFKLDSFKSLNQPSQADLDSPNFTKIGMERRVLGENSSKDRIKTKLEKKYSLMKNSKPENGFNFLSSQDGLLENNLLAVPRKTFTKRRKSAKVRSGHGKTGPDTSNAWVKIKEVKFTRKDYSTQGYMLDNHRIITMEDVLPC</sequence>
<accession>A0AAD1XT68</accession>
<dbReference type="AlphaFoldDB" id="A0AAD1XT68"/>
<evidence type="ECO:0000313" key="2">
    <source>
        <dbReference type="Proteomes" id="UP001295684"/>
    </source>
</evidence>
<reference evidence="1" key="1">
    <citation type="submission" date="2023-07" db="EMBL/GenBank/DDBJ databases">
        <authorList>
            <consortium name="AG Swart"/>
            <person name="Singh M."/>
            <person name="Singh A."/>
            <person name="Seah K."/>
            <person name="Emmerich C."/>
        </authorList>
    </citation>
    <scope>NUCLEOTIDE SEQUENCE</scope>
    <source>
        <strain evidence="1">DP1</strain>
    </source>
</reference>
<comment type="caution">
    <text evidence="1">The sequence shown here is derived from an EMBL/GenBank/DDBJ whole genome shotgun (WGS) entry which is preliminary data.</text>
</comment>
<name>A0AAD1XT68_EUPCR</name>
<gene>
    <name evidence="1" type="ORF">ECRASSUSDP1_LOCUS19849</name>
</gene>
<protein>
    <submittedName>
        <fullName evidence="1">Uncharacterized protein</fullName>
    </submittedName>
</protein>
<dbReference type="Proteomes" id="UP001295684">
    <property type="component" value="Unassembled WGS sequence"/>
</dbReference>
<dbReference type="EMBL" id="CAMPGE010020181">
    <property type="protein sequence ID" value="CAI2378453.1"/>
    <property type="molecule type" value="Genomic_DNA"/>
</dbReference>
<evidence type="ECO:0000313" key="1">
    <source>
        <dbReference type="EMBL" id="CAI2378453.1"/>
    </source>
</evidence>
<proteinExistence type="predicted"/>